<keyword evidence="2" id="KW-1185">Reference proteome</keyword>
<protein>
    <submittedName>
        <fullName evidence="1">Uncharacterized protein</fullName>
    </submittedName>
</protein>
<gene>
    <name evidence="1" type="ORF">E3N88_19418</name>
</gene>
<organism evidence="1 2">
    <name type="scientific">Mikania micrantha</name>
    <name type="common">bitter vine</name>
    <dbReference type="NCBI Taxonomy" id="192012"/>
    <lineage>
        <taxon>Eukaryota</taxon>
        <taxon>Viridiplantae</taxon>
        <taxon>Streptophyta</taxon>
        <taxon>Embryophyta</taxon>
        <taxon>Tracheophyta</taxon>
        <taxon>Spermatophyta</taxon>
        <taxon>Magnoliopsida</taxon>
        <taxon>eudicotyledons</taxon>
        <taxon>Gunneridae</taxon>
        <taxon>Pentapetalae</taxon>
        <taxon>asterids</taxon>
        <taxon>campanulids</taxon>
        <taxon>Asterales</taxon>
        <taxon>Asteraceae</taxon>
        <taxon>Asteroideae</taxon>
        <taxon>Heliantheae alliance</taxon>
        <taxon>Eupatorieae</taxon>
        <taxon>Mikania</taxon>
    </lineage>
</organism>
<reference evidence="1 2" key="1">
    <citation type="submission" date="2019-05" db="EMBL/GenBank/DDBJ databases">
        <title>Mikania micrantha, genome provides insights into the molecular mechanism of rapid growth.</title>
        <authorList>
            <person name="Liu B."/>
        </authorList>
    </citation>
    <scope>NUCLEOTIDE SEQUENCE [LARGE SCALE GENOMIC DNA]</scope>
    <source>
        <strain evidence="1">NLD-2019</strain>
        <tissue evidence="1">Leaf</tissue>
    </source>
</reference>
<sequence>MALNARRKELFKWVIGRKLKNFSTKDEDALTDKLNDEGNTALHLAIGNPQNTWVLENLLDRINPESLPTLLNDYHQNALHYAAMLDNTIAAKKLVDRNPHLLFVVYHMNHLLPVERAVMNSQRTTFVYLLQMCKYHIGLSQKDGCHNPFEGEHGSRLLGDTILAGFFGDLN</sequence>
<dbReference type="PANTHER" id="PTHR47303">
    <property type="match status" value="1"/>
</dbReference>
<dbReference type="Proteomes" id="UP000326396">
    <property type="component" value="Linkage Group LG18"/>
</dbReference>
<dbReference type="Gene3D" id="1.25.40.20">
    <property type="entry name" value="Ankyrin repeat-containing domain"/>
    <property type="match status" value="1"/>
</dbReference>
<dbReference type="PANTHER" id="PTHR47303:SF1">
    <property type="entry name" value="NF-KAPPA-B INHIBITOR BETA"/>
    <property type="match status" value="1"/>
</dbReference>
<dbReference type="EMBL" id="SZYD01000010">
    <property type="protein sequence ID" value="KAD4982747.1"/>
    <property type="molecule type" value="Genomic_DNA"/>
</dbReference>
<proteinExistence type="predicted"/>
<name>A0A5N6NN64_9ASTR</name>
<accession>A0A5N6NN64</accession>
<dbReference type="AlphaFoldDB" id="A0A5N6NN64"/>
<evidence type="ECO:0000313" key="1">
    <source>
        <dbReference type="EMBL" id="KAD4982747.1"/>
    </source>
</evidence>
<evidence type="ECO:0000313" key="2">
    <source>
        <dbReference type="Proteomes" id="UP000326396"/>
    </source>
</evidence>
<dbReference type="OrthoDB" id="1925304at2759"/>
<dbReference type="SUPFAM" id="SSF48403">
    <property type="entry name" value="Ankyrin repeat"/>
    <property type="match status" value="1"/>
</dbReference>
<dbReference type="InterPro" id="IPR036770">
    <property type="entry name" value="Ankyrin_rpt-contain_sf"/>
</dbReference>
<comment type="caution">
    <text evidence="1">The sequence shown here is derived from an EMBL/GenBank/DDBJ whole genome shotgun (WGS) entry which is preliminary data.</text>
</comment>